<dbReference type="Proteomes" id="UP000000343">
    <property type="component" value="Chromosome"/>
</dbReference>
<protein>
    <recommendedName>
        <fullName evidence="8">ABC3 transporter permease C-terminal domain-containing protein</fullName>
    </recommendedName>
</protein>
<name>E8X3R2_GRATM</name>
<dbReference type="eggNOG" id="COG4591">
    <property type="taxonomic scope" value="Bacteria"/>
</dbReference>
<dbReference type="Pfam" id="PF02687">
    <property type="entry name" value="FtsX"/>
    <property type="match status" value="1"/>
</dbReference>
<comment type="subcellular location">
    <subcellularLocation>
        <location evidence="1">Cell membrane</location>
        <topology evidence="1">Multi-pass membrane protein</topology>
    </subcellularLocation>
</comment>
<feature type="transmembrane region" description="Helical" evidence="7">
    <location>
        <begin position="238"/>
        <end position="263"/>
    </location>
</feature>
<feature type="transmembrane region" description="Helical" evidence="7">
    <location>
        <begin position="21"/>
        <end position="43"/>
    </location>
</feature>
<organism evidence="10">
    <name type="scientific">Granulicella tundricola (strain ATCC BAA-1859 / DSM 23138 / MP5ACTX9)</name>
    <dbReference type="NCBI Taxonomy" id="1198114"/>
    <lineage>
        <taxon>Bacteria</taxon>
        <taxon>Pseudomonadati</taxon>
        <taxon>Acidobacteriota</taxon>
        <taxon>Terriglobia</taxon>
        <taxon>Terriglobales</taxon>
        <taxon>Acidobacteriaceae</taxon>
        <taxon>Granulicella</taxon>
    </lineage>
</organism>
<proteinExistence type="inferred from homology"/>
<feature type="transmembrane region" description="Helical" evidence="7">
    <location>
        <begin position="325"/>
        <end position="345"/>
    </location>
</feature>
<evidence type="ECO:0000256" key="1">
    <source>
        <dbReference type="ARBA" id="ARBA00004651"/>
    </source>
</evidence>
<evidence type="ECO:0000313" key="10">
    <source>
        <dbReference type="Proteomes" id="UP000000343"/>
    </source>
</evidence>
<dbReference type="GO" id="GO:0022857">
    <property type="term" value="F:transmembrane transporter activity"/>
    <property type="evidence" value="ECO:0007669"/>
    <property type="project" value="TreeGrafter"/>
</dbReference>
<keyword evidence="10" id="KW-1185">Reference proteome</keyword>
<feature type="domain" description="ABC3 transporter permease C-terminal" evidence="8">
    <location>
        <begin position="242"/>
        <end position="355"/>
    </location>
</feature>
<keyword evidence="2" id="KW-1003">Cell membrane</keyword>
<dbReference type="InterPro" id="IPR003838">
    <property type="entry name" value="ABC3_permease_C"/>
</dbReference>
<evidence type="ECO:0000256" key="7">
    <source>
        <dbReference type="SAM" id="Phobius"/>
    </source>
</evidence>
<dbReference type="InterPro" id="IPR050250">
    <property type="entry name" value="Macrolide_Exporter_MacB"/>
</dbReference>
<comment type="similarity">
    <text evidence="6">Belongs to the ABC-4 integral membrane protein family.</text>
</comment>
<dbReference type="HOGENOM" id="CLU_000604_8_4_0"/>
<evidence type="ECO:0000256" key="3">
    <source>
        <dbReference type="ARBA" id="ARBA00022692"/>
    </source>
</evidence>
<evidence type="ECO:0000256" key="2">
    <source>
        <dbReference type="ARBA" id="ARBA00022475"/>
    </source>
</evidence>
<keyword evidence="3 7" id="KW-0812">Transmembrane</keyword>
<dbReference type="EMBL" id="CP002480">
    <property type="protein sequence ID" value="ADW69340.1"/>
    <property type="molecule type" value="Genomic_DNA"/>
</dbReference>
<evidence type="ECO:0000313" key="9">
    <source>
        <dbReference type="EMBL" id="ADW69340.1"/>
    </source>
</evidence>
<evidence type="ECO:0000259" key="8">
    <source>
        <dbReference type="Pfam" id="PF02687"/>
    </source>
</evidence>
<sequence>MKGIGLWRMLARSLVHRRARSLSALTAMTVSAAVATALLTLYADLDAKLHHEFRSFGANIVVTEPVGEAGLATKGQAAAGANANVAAFGYAVALTDRGTPVVVSGVDFEAVKRLDSWWSVAAWPSGADDALLGDRAANFVADEKAVKLSFAGKEQTFRGAGRVKTGGDEDSRIYVPAAAFTAWTGVAPNVLEVQVPGGGAAVEAALGRLKAALPEARVEPVRQLVDGESRIVDRTHALMFGAVILIALTVAVSVLATLSASVLERRRDFALMKALGGSEIQMMSLFLLETLLLALGGVILGYVAGSGAAWVISEVNFHTATLPHAGVIPAVLLLNGLIAALAALLPIRALRGLEPAALLKGE</sequence>
<evidence type="ECO:0000256" key="5">
    <source>
        <dbReference type="ARBA" id="ARBA00023136"/>
    </source>
</evidence>
<accession>E8X3R2</accession>
<keyword evidence="5 7" id="KW-0472">Membrane</keyword>
<keyword evidence="4 7" id="KW-1133">Transmembrane helix</keyword>
<reference evidence="10" key="1">
    <citation type="submission" date="2011-01" db="EMBL/GenBank/DDBJ databases">
        <title>Complete sequence of chromosome of Acidobacterium sp. MP5ACTX9.</title>
        <authorList>
            <consortium name="US DOE Joint Genome Institute"/>
            <person name="Lucas S."/>
            <person name="Copeland A."/>
            <person name="Lapidus A."/>
            <person name="Cheng J.-F."/>
            <person name="Goodwin L."/>
            <person name="Pitluck S."/>
            <person name="Teshima H."/>
            <person name="Detter J.C."/>
            <person name="Han C."/>
            <person name="Tapia R."/>
            <person name="Land M."/>
            <person name="Hauser L."/>
            <person name="Kyrpides N."/>
            <person name="Ivanova N."/>
            <person name="Ovchinnikova G."/>
            <person name="Pagani I."/>
            <person name="Rawat S.R."/>
            <person name="Mannisto M."/>
            <person name="Haggblom M.M."/>
            <person name="Woyke T."/>
        </authorList>
    </citation>
    <scope>NUCLEOTIDE SEQUENCE [LARGE SCALE GENOMIC DNA]</scope>
    <source>
        <strain evidence="10">MP5ACTX9</strain>
    </source>
</reference>
<evidence type="ECO:0000256" key="6">
    <source>
        <dbReference type="ARBA" id="ARBA00038076"/>
    </source>
</evidence>
<gene>
    <name evidence="9" type="ordered locus">AciX9_2303</name>
</gene>
<evidence type="ECO:0000256" key="4">
    <source>
        <dbReference type="ARBA" id="ARBA00022989"/>
    </source>
</evidence>
<dbReference type="PaxDb" id="1198114-AciX9_2303"/>
<dbReference type="PANTHER" id="PTHR30572">
    <property type="entry name" value="MEMBRANE COMPONENT OF TRANSPORTER-RELATED"/>
    <property type="match status" value="1"/>
</dbReference>
<dbReference type="STRING" id="1198114.AciX9_2303"/>
<dbReference type="GO" id="GO:0005886">
    <property type="term" value="C:plasma membrane"/>
    <property type="evidence" value="ECO:0007669"/>
    <property type="project" value="UniProtKB-SubCell"/>
</dbReference>
<dbReference type="KEGG" id="acm:AciX9_2303"/>
<dbReference type="AlphaFoldDB" id="E8X3R2"/>
<feature type="transmembrane region" description="Helical" evidence="7">
    <location>
        <begin position="284"/>
        <end position="305"/>
    </location>
</feature>
<dbReference type="PANTHER" id="PTHR30572:SF4">
    <property type="entry name" value="ABC TRANSPORTER PERMEASE YTRF"/>
    <property type="match status" value="1"/>
</dbReference>
<dbReference type="RefSeq" id="WP_013580656.1">
    <property type="nucleotide sequence ID" value="NC_015064.1"/>
</dbReference>